<comment type="subunit">
    <text evidence="7">The RNAP catalytic core consists of 2 alpha, 1 beta, 1 beta' and 1 omega subunit. When a sigma factor is associated with the core the holoenzyme is formed, which can initiate transcription.</text>
</comment>
<dbReference type="InterPro" id="IPR000722">
    <property type="entry name" value="RNA_pol_asu"/>
</dbReference>
<keyword evidence="4 7" id="KW-0479">Metal-binding</keyword>
<dbReference type="Gene3D" id="2.40.40.20">
    <property type="match status" value="1"/>
</dbReference>
<dbReference type="PANTHER" id="PTHR19376:SF54">
    <property type="entry name" value="DNA-DIRECTED RNA POLYMERASE SUBUNIT BETA"/>
    <property type="match status" value="1"/>
</dbReference>
<dbReference type="Pfam" id="PF04998">
    <property type="entry name" value="RNA_pol_Rpb1_5"/>
    <property type="match status" value="1"/>
</dbReference>
<feature type="binding site" evidence="7">
    <location>
        <position position="560"/>
    </location>
    <ligand>
        <name>Mg(2+)</name>
        <dbReference type="ChEBI" id="CHEBI:18420"/>
    </ligand>
</feature>
<dbReference type="EMBL" id="LBXW01000009">
    <property type="protein sequence ID" value="KKR39369.1"/>
    <property type="molecule type" value="Genomic_DNA"/>
</dbReference>
<comment type="caution">
    <text evidence="10">The sequence shown here is derived from an EMBL/GenBank/DDBJ whole genome shotgun (WGS) entry which is preliminary data.</text>
</comment>
<dbReference type="InterPro" id="IPR006592">
    <property type="entry name" value="RNA_pol_N"/>
</dbReference>
<comment type="cofactor">
    <cofactor evidence="7">
        <name>Zn(2+)</name>
        <dbReference type="ChEBI" id="CHEBI:29105"/>
    </cofactor>
    <text evidence="7">Binds 2 Zn(2+) ions per subunit.</text>
</comment>
<dbReference type="InterPro" id="IPR007081">
    <property type="entry name" value="RNA_pol_Rpb1_5"/>
</dbReference>
<name>A0A0G0QG75_9BACT</name>
<dbReference type="SMART" id="SM00663">
    <property type="entry name" value="RPOLA_N"/>
    <property type="match status" value="1"/>
</dbReference>
<dbReference type="CDD" id="cd01609">
    <property type="entry name" value="RNAP_beta'_N"/>
    <property type="match status" value="1"/>
</dbReference>
<comment type="similarity">
    <text evidence="7 8">Belongs to the RNA polymerase beta' chain family.</text>
</comment>
<dbReference type="InterPro" id="IPR012754">
    <property type="entry name" value="DNA-dir_RpoC_beta_prime_bact"/>
</dbReference>
<keyword evidence="1 7" id="KW-0240">DNA-directed RNA polymerase</keyword>
<evidence type="ECO:0000256" key="6">
    <source>
        <dbReference type="ARBA" id="ARBA00048552"/>
    </source>
</evidence>
<dbReference type="NCBIfam" id="TIGR02386">
    <property type="entry name" value="rpoC_TIGR"/>
    <property type="match status" value="1"/>
</dbReference>
<feature type="binding site" evidence="7">
    <location>
        <position position="77"/>
    </location>
    <ligand>
        <name>Zn(2+)</name>
        <dbReference type="ChEBI" id="CHEBI:29105"/>
        <label>1</label>
    </ligand>
</feature>
<dbReference type="GO" id="GO:0006351">
    <property type="term" value="P:DNA-templated transcription"/>
    <property type="evidence" value="ECO:0007669"/>
    <property type="project" value="UniProtKB-UniRule"/>
</dbReference>
<accession>A0A0G0QG75</accession>
<evidence type="ECO:0000256" key="8">
    <source>
        <dbReference type="RuleBase" id="RU004279"/>
    </source>
</evidence>
<dbReference type="InterPro" id="IPR038120">
    <property type="entry name" value="Rpb1_funnel_sf"/>
</dbReference>
<evidence type="ECO:0000256" key="3">
    <source>
        <dbReference type="ARBA" id="ARBA00022695"/>
    </source>
</evidence>
<dbReference type="EC" id="2.7.7.6" evidence="7"/>
<dbReference type="SUPFAM" id="SSF64484">
    <property type="entry name" value="beta and beta-prime subunits of DNA dependent RNA-polymerase"/>
    <property type="match status" value="1"/>
</dbReference>
<keyword evidence="7" id="KW-0862">Zinc</keyword>
<organism evidence="10 11">
    <name type="scientific">Candidatus Woesebacteria bacterium GW2011_GWB1_40_101</name>
    <dbReference type="NCBI Taxonomy" id="1618575"/>
    <lineage>
        <taxon>Bacteria</taxon>
        <taxon>Candidatus Woeseibacteriota</taxon>
    </lineage>
</organism>
<feature type="binding site" evidence="7">
    <location>
        <position position="886"/>
    </location>
    <ligand>
        <name>Zn(2+)</name>
        <dbReference type="ChEBI" id="CHEBI:29105"/>
        <label>2</label>
    </ligand>
</feature>
<keyword evidence="7" id="KW-0460">Magnesium</keyword>
<feature type="binding site" evidence="7">
    <location>
        <position position="90"/>
    </location>
    <ligand>
        <name>Zn(2+)</name>
        <dbReference type="ChEBI" id="CHEBI:29105"/>
        <label>1</label>
    </ligand>
</feature>
<keyword evidence="5 7" id="KW-0804">Transcription</keyword>
<dbReference type="Gene3D" id="1.10.150.390">
    <property type="match status" value="1"/>
</dbReference>
<dbReference type="Proteomes" id="UP000034687">
    <property type="component" value="Unassembled WGS sequence"/>
</dbReference>
<dbReference type="InterPro" id="IPR007080">
    <property type="entry name" value="RNA_pol_Rpb1_1"/>
</dbReference>
<dbReference type="GO" id="GO:0003899">
    <property type="term" value="F:DNA-directed RNA polymerase activity"/>
    <property type="evidence" value="ECO:0007669"/>
    <property type="project" value="UniProtKB-UniRule"/>
</dbReference>
<evidence type="ECO:0000313" key="11">
    <source>
        <dbReference type="Proteomes" id="UP000034687"/>
    </source>
</evidence>
<dbReference type="HAMAP" id="MF_01322">
    <property type="entry name" value="RNApol_bact_RpoC"/>
    <property type="match status" value="1"/>
</dbReference>
<dbReference type="Gene3D" id="1.10.40.90">
    <property type="match status" value="1"/>
</dbReference>
<feature type="binding site" evidence="7">
    <location>
        <position position="963"/>
    </location>
    <ligand>
        <name>Zn(2+)</name>
        <dbReference type="ChEBI" id="CHEBI:29105"/>
        <label>2</label>
    </ligand>
</feature>
<dbReference type="Gene3D" id="1.10.132.30">
    <property type="match status" value="1"/>
</dbReference>
<dbReference type="GO" id="GO:0003677">
    <property type="term" value="F:DNA binding"/>
    <property type="evidence" value="ECO:0007669"/>
    <property type="project" value="UniProtKB-UniRule"/>
</dbReference>
<keyword evidence="2 7" id="KW-0808">Transferase</keyword>
<gene>
    <name evidence="7" type="primary">rpoC</name>
    <name evidence="10" type="ORF">UT72_C0009G0003</name>
</gene>
<dbReference type="Gene3D" id="1.10.1790.20">
    <property type="match status" value="1"/>
</dbReference>
<protein>
    <recommendedName>
        <fullName evidence="7">DNA-directed RNA polymerase subunit beta'</fullName>
        <shortName evidence="7">RNAP subunit beta'</shortName>
        <ecNumber evidence="7">2.7.7.6</ecNumber>
    </recommendedName>
    <alternativeName>
        <fullName evidence="7">RNA polymerase subunit beta'</fullName>
    </alternativeName>
    <alternativeName>
        <fullName evidence="7">Transcriptase subunit beta'</fullName>
    </alternativeName>
</protein>
<feature type="binding site" evidence="7">
    <location>
        <position position="562"/>
    </location>
    <ligand>
        <name>Mg(2+)</name>
        <dbReference type="ChEBI" id="CHEBI:18420"/>
    </ligand>
</feature>
<feature type="binding site" evidence="7">
    <location>
        <position position="966"/>
    </location>
    <ligand>
        <name>Zn(2+)</name>
        <dbReference type="ChEBI" id="CHEBI:29105"/>
        <label>2</label>
    </ligand>
</feature>
<dbReference type="Gene3D" id="2.40.50.100">
    <property type="match status" value="1"/>
</dbReference>
<feature type="binding site" evidence="7">
    <location>
        <position position="93"/>
    </location>
    <ligand>
        <name>Zn(2+)</name>
        <dbReference type="ChEBI" id="CHEBI:29105"/>
        <label>1</label>
    </ligand>
</feature>
<dbReference type="CDD" id="cd02655">
    <property type="entry name" value="RNAP_beta'_C"/>
    <property type="match status" value="1"/>
</dbReference>
<evidence type="ECO:0000256" key="5">
    <source>
        <dbReference type="ARBA" id="ARBA00023163"/>
    </source>
</evidence>
<dbReference type="Pfam" id="PF04997">
    <property type="entry name" value="RNA_pol_Rpb1_1"/>
    <property type="match status" value="1"/>
</dbReference>
<keyword evidence="3 7" id="KW-0548">Nucleotidyltransferase</keyword>
<dbReference type="PATRIC" id="fig|1618575.3.peg.134"/>
<dbReference type="Pfam" id="PF00623">
    <property type="entry name" value="RNA_pol_Rpb1_2"/>
    <property type="match status" value="2"/>
</dbReference>
<feature type="domain" description="RNA polymerase N-terminal" evidence="9">
    <location>
        <begin position="335"/>
        <end position="615"/>
    </location>
</feature>
<evidence type="ECO:0000256" key="2">
    <source>
        <dbReference type="ARBA" id="ARBA00022679"/>
    </source>
</evidence>
<comment type="function">
    <text evidence="7 8">DNA-dependent RNA polymerase catalyzes the transcription of DNA into RNA using the four ribonucleoside triphosphates as substrates.</text>
</comment>
<evidence type="ECO:0000259" key="9">
    <source>
        <dbReference type="SMART" id="SM00663"/>
    </source>
</evidence>
<evidence type="ECO:0000256" key="7">
    <source>
        <dbReference type="HAMAP-Rule" id="MF_01322"/>
    </source>
</evidence>
<dbReference type="PANTHER" id="PTHR19376">
    <property type="entry name" value="DNA-DIRECTED RNA POLYMERASE"/>
    <property type="match status" value="1"/>
</dbReference>
<feature type="binding site" evidence="7">
    <location>
        <position position="564"/>
    </location>
    <ligand>
        <name>Mg(2+)</name>
        <dbReference type="ChEBI" id="CHEBI:18420"/>
    </ligand>
</feature>
<comment type="catalytic activity">
    <reaction evidence="6 7 8">
        <text>RNA(n) + a ribonucleoside 5'-triphosphate = RNA(n+1) + diphosphate</text>
        <dbReference type="Rhea" id="RHEA:21248"/>
        <dbReference type="Rhea" id="RHEA-COMP:14527"/>
        <dbReference type="Rhea" id="RHEA-COMP:17342"/>
        <dbReference type="ChEBI" id="CHEBI:33019"/>
        <dbReference type="ChEBI" id="CHEBI:61557"/>
        <dbReference type="ChEBI" id="CHEBI:140395"/>
        <dbReference type="EC" id="2.7.7.6"/>
    </reaction>
</comment>
<dbReference type="InterPro" id="IPR044893">
    <property type="entry name" value="RNA_pol_Rpb1_clamp_domain"/>
</dbReference>
<dbReference type="GO" id="GO:0000287">
    <property type="term" value="F:magnesium ion binding"/>
    <property type="evidence" value="ECO:0007669"/>
    <property type="project" value="UniProtKB-UniRule"/>
</dbReference>
<dbReference type="GO" id="GO:0008270">
    <property type="term" value="F:zinc ion binding"/>
    <property type="evidence" value="ECO:0007669"/>
    <property type="project" value="UniProtKB-UniRule"/>
</dbReference>
<evidence type="ECO:0000256" key="4">
    <source>
        <dbReference type="ARBA" id="ARBA00022723"/>
    </source>
</evidence>
<dbReference type="InterPro" id="IPR045867">
    <property type="entry name" value="DNA-dir_RpoC_beta_prime"/>
</dbReference>
<dbReference type="AlphaFoldDB" id="A0A0G0QG75"/>
<reference evidence="10 11" key="1">
    <citation type="journal article" date="2015" name="Nature">
        <title>rRNA introns, odd ribosomes, and small enigmatic genomes across a large radiation of phyla.</title>
        <authorList>
            <person name="Brown C.T."/>
            <person name="Hug L.A."/>
            <person name="Thomas B.C."/>
            <person name="Sharon I."/>
            <person name="Castelle C.J."/>
            <person name="Singh A."/>
            <person name="Wilkins M.J."/>
            <person name="Williams K.H."/>
            <person name="Banfield J.F."/>
        </authorList>
    </citation>
    <scope>NUCLEOTIDE SEQUENCE [LARGE SCALE GENOMIC DNA]</scope>
</reference>
<sequence length="1252" mass="139005">MLVFWNFKTMEPLGDLKTLADFKSLVIRLASPDDIRRWSRGEVTKPETINYRTLKPEKDGLFDERIFGPTKDWECYCGKYKRIRYKGVVCDKCGVEVTQSRVRRERMGHITLATPAVHVWFFKGAPSKISLILGVAPRAIEQVVYFAKYLVVDVDEKGRKEGIKVLEGVRDGRLKELKEGFKGRKDVLLSESNQAKEKIKEKIKDKEQSALAVAEIDLDQRKKEAALNEEEKSTFDKTSQIFDNLISLVRSVKVLSVISEEEFDELSFHGASDFMDTKMGADAILTAVEKVNLEELAVSLRTEIDETKGTSARFIKLAKRLKLVDGLRRAKIDPPWMILRVLPVLPPDLRPMVQLSGGRFATSDLNDLYRRVINRNNRLKHLIGLGAPEIILRNEKRMLQESVDSLIDASQRKAVRRGRGKQTLRSLSDMLRGKQGRFRQNLLGKRVDYSGRSVIIVGPELKLTQCGLPKEMALEMFKPFVLREMIIRGIAPNVKSAKNMLERRPPEVFDILEEITKDHPVILNRAPTLHKLSIQAFYPVLIEGSAIRLHPAVCSGFGADFDGDQMAVHVPLSKKAVEEARTLMLPENNLLRPADGSPVSTPAAKEMALGVYYLTSEDTRISPCKSIFSDKEEAIFAHQAGKIELRQKITIRKEARKIETTVGRILFNEVLPKDFEFVNEAATSSVIKSLFTKAYNSIKPREVVEMIDAIKDLGFSAGTISGLSFGISDASILPQKAKLLKEAEGKITEIEHNFTQGLITAEEKRRLSQEVWIDVTEDLADKTWEALDANSPIRVVIDAKVGRASRDQVKQLAAIRGLVVDPLGKIVELPIKSNFREGLSVFEYVTSSRGSRKGLTDTAIKTADAGYLTRRLVDVAHDVIVRLHDCGTKEGITIKRGQRAANIAMRVFGRIATKDVVSKKGVNVIVAKGEVITESAALEIEKEGIDEVSVRSPLACSSRYGICQACYGWDLSNKKMVEIGTPVGVVAAQSIGEPGTQLTLKTKHSGGIVGLDVTQGLPRVEELFESRVPKVLSPLSEISGKAVISDTDEGWKVKIVSVSTKPKEEREYLIPKTIKLAISDGELVEAGGALAVGSLDVKEILSIRGLKEAQEYLVVEIQRVYESQGIPINDKHCEVIVRKMSDEVRIVTSGDTPFLPGDIVEKAIFEEESEKVLAAGGEPASAQQVILGITRRALYTESWLSAASFEQTTDVLTNSALAAKEDRLMGLKENVIIGRLIPVTPDRAVLQPELNI</sequence>
<dbReference type="Pfam" id="PF04983">
    <property type="entry name" value="RNA_pol_Rpb1_3"/>
    <property type="match status" value="1"/>
</dbReference>
<dbReference type="Gene3D" id="1.10.274.100">
    <property type="entry name" value="RNA polymerase Rpb1, domain 3"/>
    <property type="match status" value="2"/>
</dbReference>
<feature type="binding site" evidence="7">
    <location>
        <position position="956"/>
    </location>
    <ligand>
        <name>Zn(2+)</name>
        <dbReference type="ChEBI" id="CHEBI:29105"/>
        <label>2</label>
    </ligand>
</feature>
<evidence type="ECO:0000313" key="10">
    <source>
        <dbReference type="EMBL" id="KKR39369.1"/>
    </source>
</evidence>
<dbReference type="GO" id="GO:0000428">
    <property type="term" value="C:DNA-directed RNA polymerase complex"/>
    <property type="evidence" value="ECO:0007669"/>
    <property type="project" value="UniProtKB-KW"/>
</dbReference>
<proteinExistence type="inferred from homology"/>
<evidence type="ECO:0000256" key="1">
    <source>
        <dbReference type="ARBA" id="ARBA00022478"/>
    </source>
</evidence>
<comment type="cofactor">
    <cofactor evidence="7">
        <name>Mg(2+)</name>
        <dbReference type="ChEBI" id="CHEBI:18420"/>
    </cofactor>
    <text evidence="7">Binds 1 Mg(2+) ion per subunit.</text>
</comment>
<dbReference type="Gene3D" id="4.10.860.120">
    <property type="entry name" value="RNA polymerase II, clamp domain"/>
    <property type="match status" value="1"/>
</dbReference>
<dbReference type="InterPro" id="IPR007066">
    <property type="entry name" value="RNA_pol_Rpb1_3"/>
</dbReference>
<feature type="binding site" evidence="7">
    <location>
        <position position="75"/>
    </location>
    <ligand>
        <name>Zn(2+)</name>
        <dbReference type="ChEBI" id="CHEBI:29105"/>
        <label>1</label>
    </ligand>
</feature>
<dbReference type="InterPro" id="IPR042102">
    <property type="entry name" value="RNA_pol_Rpb1_3_sf"/>
</dbReference>